<evidence type="ECO:0000313" key="2">
    <source>
        <dbReference type="EMBL" id="GAW03885.1"/>
    </source>
</evidence>
<organism evidence="2 3">
    <name type="scientific">Lentinula edodes</name>
    <name type="common">Shiitake mushroom</name>
    <name type="synonym">Lentinus edodes</name>
    <dbReference type="NCBI Taxonomy" id="5353"/>
    <lineage>
        <taxon>Eukaryota</taxon>
        <taxon>Fungi</taxon>
        <taxon>Dikarya</taxon>
        <taxon>Basidiomycota</taxon>
        <taxon>Agaricomycotina</taxon>
        <taxon>Agaricomycetes</taxon>
        <taxon>Agaricomycetidae</taxon>
        <taxon>Agaricales</taxon>
        <taxon>Marasmiineae</taxon>
        <taxon>Omphalotaceae</taxon>
        <taxon>Lentinula</taxon>
    </lineage>
</organism>
<evidence type="ECO:0000256" key="1">
    <source>
        <dbReference type="SAM" id="MobiDB-lite"/>
    </source>
</evidence>
<feature type="region of interest" description="Disordered" evidence="1">
    <location>
        <begin position="200"/>
        <end position="243"/>
    </location>
</feature>
<feature type="compositionally biased region" description="Polar residues" evidence="1">
    <location>
        <begin position="217"/>
        <end position="236"/>
    </location>
</feature>
<dbReference type="Proteomes" id="UP000188533">
    <property type="component" value="Unassembled WGS sequence"/>
</dbReference>
<reference evidence="2 3" key="1">
    <citation type="submission" date="2016-08" db="EMBL/GenBank/DDBJ databases">
        <authorList>
            <consortium name="Lentinula edodes genome sequencing consortium"/>
            <person name="Sakamoto Y."/>
            <person name="Nakade K."/>
            <person name="Sato S."/>
            <person name="Yoshida Y."/>
            <person name="Miyazaki K."/>
            <person name="Natsume S."/>
            <person name="Konno N."/>
        </authorList>
    </citation>
    <scope>NUCLEOTIDE SEQUENCE [LARGE SCALE GENOMIC DNA]</scope>
    <source>
        <strain evidence="2 3">NBRC 111202</strain>
    </source>
</reference>
<feature type="region of interest" description="Disordered" evidence="1">
    <location>
        <begin position="167"/>
        <end position="187"/>
    </location>
</feature>
<dbReference type="EMBL" id="BDGU01000162">
    <property type="protein sequence ID" value="GAW03885.1"/>
    <property type="molecule type" value="Genomic_DNA"/>
</dbReference>
<accession>A0A1Q3E9H3</accession>
<reference evidence="2 3" key="2">
    <citation type="submission" date="2017-02" db="EMBL/GenBank/DDBJ databases">
        <title>A genome survey and senescence transcriptome analysis in Lentinula edodes.</title>
        <authorList>
            <person name="Sakamoto Y."/>
            <person name="Nakade K."/>
            <person name="Sato S."/>
            <person name="Yoshida Y."/>
            <person name="Miyazaki K."/>
            <person name="Natsume S."/>
            <person name="Konno N."/>
        </authorList>
    </citation>
    <scope>NUCLEOTIDE SEQUENCE [LARGE SCALE GENOMIC DNA]</scope>
    <source>
        <strain evidence="2 3">NBRC 111202</strain>
    </source>
</reference>
<protein>
    <submittedName>
        <fullName evidence="2">Uncharacterized protein</fullName>
    </submittedName>
</protein>
<sequence length="312" mass="35465">MILTDPYTGKYCCQNGFRLPPITSFYPPPVLDQSRIAPPLSQFKPTPTSSGQENEGIQRAHVFGSPEADKKVGARIWNAKDLIELAKICVEYKPFLQPYGKKGKVWDHIFYALSERGFHLSKVPALSLHHKAESLVGYWKNPGDSNSNIKAIAVALMDSVEAQWDEAKNKSDKAKADIQKKQDEDNKGREAIHMASMQAFHSHKHNAKPLDNEDTDNNSACRKSGTKQKFSDSNVTKSHKHQRLSLCQTSNNPKILDFLESDTEERRSHQDKVVMLMEQGQKLTQEHEKEVASILHGFLELDRAWFEQERRV</sequence>
<gene>
    <name evidence="2" type="ORF">LENED_005639</name>
</gene>
<dbReference type="AlphaFoldDB" id="A0A1Q3E9H3"/>
<name>A0A1Q3E9H3_LENED</name>
<keyword evidence="3" id="KW-1185">Reference proteome</keyword>
<proteinExistence type="predicted"/>
<comment type="caution">
    <text evidence="2">The sequence shown here is derived from an EMBL/GenBank/DDBJ whole genome shotgun (WGS) entry which is preliminary data.</text>
</comment>
<evidence type="ECO:0000313" key="3">
    <source>
        <dbReference type="Proteomes" id="UP000188533"/>
    </source>
</evidence>